<comment type="similarity">
    <text evidence="2">Belongs to the OXR1 family.</text>
</comment>
<feature type="region of interest" description="Disordered" evidence="5">
    <location>
        <begin position="1"/>
        <end position="39"/>
    </location>
</feature>
<comment type="caution">
    <text evidence="7">The sequence shown here is derived from an EMBL/GenBank/DDBJ whole genome shotgun (WGS) entry which is preliminary data.</text>
</comment>
<protein>
    <recommendedName>
        <fullName evidence="4">Oxidation resistance protein 1</fullName>
    </recommendedName>
</protein>
<dbReference type="AlphaFoldDB" id="A0A068S3K1"/>
<dbReference type="STRING" id="1263082.A0A068S3K1"/>
<evidence type="ECO:0000256" key="1">
    <source>
        <dbReference type="ARBA" id="ARBA00004173"/>
    </source>
</evidence>
<proteinExistence type="inferred from homology"/>
<dbReference type="PANTHER" id="PTHR23354:SF62">
    <property type="entry name" value="MUSTARD, ISOFORM V"/>
    <property type="match status" value="1"/>
</dbReference>
<dbReference type="InterPro" id="IPR006571">
    <property type="entry name" value="TLDc_dom"/>
</dbReference>
<feature type="compositionally biased region" description="Low complexity" evidence="5">
    <location>
        <begin position="67"/>
        <end position="80"/>
    </location>
</feature>
<keyword evidence="8" id="KW-1185">Reference proteome</keyword>
<evidence type="ECO:0000256" key="3">
    <source>
        <dbReference type="ARBA" id="ARBA00023128"/>
    </source>
</evidence>
<evidence type="ECO:0000256" key="4">
    <source>
        <dbReference type="ARBA" id="ARBA00040604"/>
    </source>
</evidence>
<organism evidence="7 8">
    <name type="scientific">Lichtheimia corymbifera JMRC:FSU:9682</name>
    <dbReference type="NCBI Taxonomy" id="1263082"/>
    <lineage>
        <taxon>Eukaryota</taxon>
        <taxon>Fungi</taxon>
        <taxon>Fungi incertae sedis</taxon>
        <taxon>Mucoromycota</taxon>
        <taxon>Mucoromycotina</taxon>
        <taxon>Mucoromycetes</taxon>
        <taxon>Mucorales</taxon>
        <taxon>Lichtheimiaceae</taxon>
        <taxon>Lichtheimia</taxon>
    </lineage>
</organism>
<feature type="compositionally biased region" description="Basic residues" evidence="5">
    <location>
        <begin position="81"/>
        <end position="93"/>
    </location>
</feature>
<dbReference type="GO" id="GO:0005739">
    <property type="term" value="C:mitochondrion"/>
    <property type="evidence" value="ECO:0007669"/>
    <property type="project" value="UniProtKB-SubCell"/>
</dbReference>
<dbReference type="SMART" id="SM00584">
    <property type="entry name" value="TLDc"/>
    <property type="match status" value="1"/>
</dbReference>
<dbReference type="EMBL" id="CBTN010000033">
    <property type="protein sequence ID" value="CDH55826.1"/>
    <property type="molecule type" value="Genomic_DNA"/>
</dbReference>
<feature type="domain" description="TLDc" evidence="6">
    <location>
        <begin position="224"/>
        <end position="390"/>
    </location>
</feature>
<dbReference type="PROSITE" id="PS51886">
    <property type="entry name" value="TLDC"/>
    <property type="match status" value="1"/>
</dbReference>
<gene>
    <name evidence="7" type="ORF">LCOR_06935.1</name>
</gene>
<evidence type="ECO:0000313" key="8">
    <source>
        <dbReference type="Proteomes" id="UP000027586"/>
    </source>
</evidence>
<dbReference type="Pfam" id="PF07534">
    <property type="entry name" value="TLD"/>
    <property type="match status" value="1"/>
</dbReference>
<name>A0A068S3K1_9FUNG</name>
<keyword evidence="3" id="KW-0496">Mitochondrion</keyword>
<evidence type="ECO:0000256" key="5">
    <source>
        <dbReference type="SAM" id="MobiDB-lite"/>
    </source>
</evidence>
<dbReference type="GO" id="GO:0005634">
    <property type="term" value="C:nucleus"/>
    <property type="evidence" value="ECO:0007669"/>
    <property type="project" value="TreeGrafter"/>
</dbReference>
<dbReference type="OrthoDB" id="26679at2759"/>
<feature type="region of interest" description="Disordered" evidence="5">
    <location>
        <begin position="65"/>
        <end position="101"/>
    </location>
</feature>
<evidence type="ECO:0000259" key="6">
    <source>
        <dbReference type="PROSITE" id="PS51886"/>
    </source>
</evidence>
<accession>A0A068S3K1</accession>
<dbReference type="VEuPathDB" id="FungiDB:LCOR_06935.1"/>
<dbReference type="Proteomes" id="UP000027586">
    <property type="component" value="Unassembled WGS sequence"/>
</dbReference>
<reference evidence="7" key="1">
    <citation type="submission" date="2013-08" db="EMBL/GenBank/DDBJ databases">
        <title>Gene expansion shapes genome architecture in the human pathogen Lichtheimia corymbifera: an evolutionary genomics analysis in the ancient terrestrial Mucorales (Mucoromycotina).</title>
        <authorList>
            <person name="Schwartze V.U."/>
            <person name="Winter S."/>
            <person name="Shelest E."/>
            <person name="Marcet-Houben M."/>
            <person name="Horn F."/>
            <person name="Wehner S."/>
            <person name="Hoffmann K."/>
            <person name="Riege K."/>
            <person name="Sammeth M."/>
            <person name="Nowrousian M."/>
            <person name="Valiante V."/>
            <person name="Linde J."/>
            <person name="Jacobsen I.D."/>
            <person name="Marz M."/>
            <person name="Brakhage A.A."/>
            <person name="Gabaldon T."/>
            <person name="Bocker S."/>
            <person name="Voigt K."/>
        </authorList>
    </citation>
    <scope>NUCLEOTIDE SEQUENCE [LARGE SCALE GENOMIC DNA]</scope>
    <source>
        <strain evidence="7">FSU 9682</strain>
    </source>
</reference>
<sequence length="390" mass="42886">MTKQQHLSWSSCATSATSNTRRRRGSGSSQTTRSFYPLHRSITDEESYADKPSPITRFVSKLLGLGTSSSTTPPSSSSSSNHRRRPPLAHKSHSTTSITKGGSVISSASTVHCDNNNTTPSVDLAVLDWKQVSPTNSSYSSTCSNDSAFCCDQNQKRLSCSCPASPPPPLPATNTTTTINSAAVDALVSAASQLEQQNKKQRLVDFLDIMEPPKLTGRRPDTEPVLDALVAEQIRSYLPRRYRLSNTWSLIYSLDQHGSSMATLYRLAKRSRGPCVLAIKDDNDSIFGAFLNESIKGNKNSYYGNGECFLWKFCRATNTLKVFPWTGKNEYMILSETDFIAIGGGDGKFGLWIKDSLYEGYSEQCPTFDNEPLSTTSDFHCIELELFALG</sequence>
<feature type="compositionally biased region" description="Low complexity" evidence="5">
    <location>
        <begin position="8"/>
        <end position="19"/>
    </location>
</feature>
<evidence type="ECO:0000313" key="7">
    <source>
        <dbReference type="EMBL" id="CDH55826.1"/>
    </source>
</evidence>
<evidence type="ECO:0000256" key="2">
    <source>
        <dbReference type="ARBA" id="ARBA00009540"/>
    </source>
</evidence>
<comment type="subcellular location">
    <subcellularLocation>
        <location evidence="1">Mitochondrion</location>
    </subcellularLocation>
</comment>
<dbReference type="PANTHER" id="PTHR23354">
    <property type="entry name" value="NUCLEOLAR PROTEIN 7/ESTROGEN RECEPTOR COACTIVATOR-RELATED"/>
    <property type="match status" value="1"/>
</dbReference>
<dbReference type="GO" id="GO:0006979">
    <property type="term" value="P:response to oxidative stress"/>
    <property type="evidence" value="ECO:0007669"/>
    <property type="project" value="TreeGrafter"/>
</dbReference>